<dbReference type="GO" id="GO:0016787">
    <property type="term" value="F:hydrolase activity"/>
    <property type="evidence" value="ECO:0007669"/>
    <property type="project" value="UniProtKB-KW"/>
</dbReference>
<gene>
    <name evidence="2" type="ORF">F4694_005567</name>
</gene>
<dbReference type="Gene3D" id="1.10.287.1080">
    <property type="entry name" value="MazG-like"/>
    <property type="match status" value="1"/>
</dbReference>
<feature type="domain" description="NTP pyrophosphohydrolase MazG-like" evidence="1">
    <location>
        <begin position="55"/>
        <end position="138"/>
    </location>
</feature>
<dbReference type="SUPFAM" id="SSF101386">
    <property type="entry name" value="all-alpha NTP pyrophosphatases"/>
    <property type="match status" value="1"/>
</dbReference>
<organism evidence="2 3">
    <name type="scientific">Neobacillus niacini</name>
    <dbReference type="NCBI Taxonomy" id="86668"/>
    <lineage>
        <taxon>Bacteria</taxon>
        <taxon>Bacillati</taxon>
        <taxon>Bacillota</taxon>
        <taxon>Bacilli</taxon>
        <taxon>Bacillales</taxon>
        <taxon>Bacillaceae</taxon>
        <taxon>Neobacillus</taxon>
    </lineage>
</organism>
<dbReference type="EMBL" id="JACCBX010000015">
    <property type="protein sequence ID" value="NYE08718.1"/>
    <property type="molecule type" value="Genomic_DNA"/>
</dbReference>
<dbReference type="AlphaFoldDB" id="A0A852TNN4"/>
<proteinExistence type="predicted"/>
<reference evidence="3" key="2">
    <citation type="submission" date="2020-08" db="EMBL/GenBank/DDBJ databases">
        <title>The Agave Microbiome: Exploring the role of microbial communities in plant adaptations to desert environments.</title>
        <authorList>
            <person name="Partida-Martinez L.P."/>
        </authorList>
    </citation>
    <scope>NUCLEOTIDE SEQUENCE [LARGE SCALE GENOMIC DNA]</scope>
    <source>
        <strain evidence="3">AT2.8</strain>
    </source>
</reference>
<dbReference type="InterPro" id="IPR004518">
    <property type="entry name" value="MazG-like_dom"/>
</dbReference>
<dbReference type="Proteomes" id="UP000548423">
    <property type="component" value="Unassembled WGS sequence"/>
</dbReference>
<accession>A0A852TNN4</accession>
<evidence type="ECO:0000313" key="2">
    <source>
        <dbReference type="EMBL" id="NYE08718.1"/>
    </source>
</evidence>
<sequence length="142" mass="16753">MKTNQTFDEQIRSQMTEGIKMKEIQTFAKKFQEEMGWEITDESYAKSRDSLLNNYMLLTTEVAEVAEELRKAFNLTASYVENGMEEEQAFELAKNQIKVNLGKELSDCLAYMLKFYNYFGIDVEESFYAKMEEVKNRRNKDK</sequence>
<evidence type="ECO:0000259" key="1">
    <source>
        <dbReference type="Pfam" id="PF03819"/>
    </source>
</evidence>
<comment type="caution">
    <text evidence="2">The sequence shown here is derived from an EMBL/GenBank/DDBJ whole genome shotgun (WGS) entry which is preliminary data.</text>
</comment>
<protein>
    <submittedName>
        <fullName evidence="2">NTP pyrophosphatase (Non-canonical NTP hydrolase)</fullName>
    </submittedName>
</protein>
<reference evidence="3" key="1">
    <citation type="submission" date="2020-07" db="EMBL/GenBank/DDBJ databases">
        <authorList>
            <person name="Partida-Martinez L."/>
            <person name="Huntemann M."/>
            <person name="Clum A."/>
            <person name="Wang J."/>
            <person name="Palaniappan K."/>
            <person name="Ritter S."/>
            <person name="Chen I.-M."/>
            <person name="Stamatis D."/>
            <person name="Reddy T."/>
            <person name="O'Malley R."/>
            <person name="Daum C."/>
            <person name="Shapiro N."/>
            <person name="Ivanova N."/>
            <person name="Kyrpides N."/>
            <person name="Woyke T."/>
        </authorList>
    </citation>
    <scope>NUCLEOTIDE SEQUENCE [LARGE SCALE GENOMIC DNA]</scope>
    <source>
        <strain evidence="3">AT2.8</strain>
    </source>
</reference>
<evidence type="ECO:0000313" key="3">
    <source>
        <dbReference type="Proteomes" id="UP000548423"/>
    </source>
</evidence>
<keyword evidence="2" id="KW-0378">Hydrolase</keyword>
<name>A0A852TNN4_9BACI</name>
<dbReference type="Pfam" id="PF03819">
    <property type="entry name" value="MazG"/>
    <property type="match status" value="1"/>
</dbReference>